<feature type="transmembrane region" description="Helical" evidence="5">
    <location>
        <begin position="350"/>
        <end position="372"/>
    </location>
</feature>
<reference evidence="6" key="2">
    <citation type="submission" date="2023-02" db="EMBL/GenBank/DDBJ databases">
        <authorList>
            <consortium name="DOE Joint Genome Institute"/>
            <person name="Mondo S.J."/>
            <person name="Chang Y."/>
            <person name="Wang Y."/>
            <person name="Ahrendt S."/>
            <person name="Andreopoulos W."/>
            <person name="Barry K."/>
            <person name="Beard J."/>
            <person name="Benny G.L."/>
            <person name="Blankenship S."/>
            <person name="Bonito G."/>
            <person name="Cuomo C."/>
            <person name="Desiro A."/>
            <person name="Gervers K.A."/>
            <person name="Hundley H."/>
            <person name="Kuo A."/>
            <person name="LaButti K."/>
            <person name="Lang B.F."/>
            <person name="Lipzen A."/>
            <person name="O'Donnell K."/>
            <person name="Pangilinan J."/>
            <person name="Reynolds N."/>
            <person name="Sandor L."/>
            <person name="Smith M.W."/>
            <person name="Tsang A."/>
            <person name="Grigoriev I.V."/>
            <person name="Stajich J.E."/>
            <person name="Spatafora J.W."/>
        </authorList>
    </citation>
    <scope>NUCLEOTIDE SEQUENCE</scope>
    <source>
        <strain evidence="6">RSA 2281</strain>
    </source>
</reference>
<evidence type="ECO:0000256" key="1">
    <source>
        <dbReference type="ARBA" id="ARBA00004141"/>
    </source>
</evidence>
<feature type="transmembrane region" description="Helical" evidence="5">
    <location>
        <begin position="447"/>
        <end position="466"/>
    </location>
</feature>
<reference evidence="6" key="1">
    <citation type="journal article" date="2022" name="IScience">
        <title>Evolution of zygomycete secretomes and the origins of terrestrial fungal ecologies.</title>
        <authorList>
            <person name="Chang Y."/>
            <person name="Wang Y."/>
            <person name="Mondo S."/>
            <person name="Ahrendt S."/>
            <person name="Andreopoulos W."/>
            <person name="Barry K."/>
            <person name="Beard J."/>
            <person name="Benny G.L."/>
            <person name="Blankenship S."/>
            <person name="Bonito G."/>
            <person name="Cuomo C."/>
            <person name="Desiro A."/>
            <person name="Gervers K.A."/>
            <person name="Hundley H."/>
            <person name="Kuo A."/>
            <person name="LaButti K."/>
            <person name="Lang B.F."/>
            <person name="Lipzen A."/>
            <person name="O'Donnell K."/>
            <person name="Pangilinan J."/>
            <person name="Reynolds N."/>
            <person name="Sandor L."/>
            <person name="Smith M.E."/>
            <person name="Tsang A."/>
            <person name="Grigoriev I.V."/>
            <person name="Stajich J.E."/>
            <person name="Spatafora J.W."/>
        </authorList>
    </citation>
    <scope>NUCLEOTIDE SEQUENCE</scope>
    <source>
        <strain evidence="6">RSA 2281</strain>
    </source>
</reference>
<feature type="transmembrane region" description="Helical" evidence="5">
    <location>
        <begin position="288"/>
        <end position="310"/>
    </location>
</feature>
<dbReference type="EMBL" id="JAIXMP010000004">
    <property type="protein sequence ID" value="KAI9274702.1"/>
    <property type="molecule type" value="Genomic_DNA"/>
</dbReference>
<dbReference type="GO" id="GO:0016020">
    <property type="term" value="C:membrane"/>
    <property type="evidence" value="ECO:0007669"/>
    <property type="project" value="UniProtKB-SubCell"/>
</dbReference>
<keyword evidence="4 5" id="KW-0472">Membrane</keyword>
<evidence type="ECO:0000256" key="4">
    <source>
        <dbReference type="ARBA" id="ARBA00023136"/>
    </source>
</evidence>
<feature type="transmembrane region" description="Helical" evidence="5">
    <location>
        <begin position="79"/>
        <end position="99"/>
    </location>
</feature>
<dbReference type="Proteomes" id="UP001209540">
    <property type="component" value="Unassembled WGS sequence"/>
</dbReference>
<keyword evidence="7" id="KW-1185">Reference proteome</keyword>
<keyword evidence="2 5" id="KW-0812">Transmembrane</keyword>
<evidence type="ECO:0000313" key="7">
    <source>
        <dbReference type="Proteomes" id="UP001209540"/>
    </source>
</evidence>
<dbReference type="GO" id="GO:0097037">
    <property type="term" value="P:heme export"/>
    <property type="evidence" value="ECO:0007669"/>
    <property type="project" value="TreeGrafter"/>
</dbReference>
<proteinExistence type="predicted"/>
<dbReference type="SUPFAM" id="SSF103473">
    <property type="entry name" value="MFS general substrate transporter"/>
    <property type="match status" value="1"/>
</dbReference>
<dbReference type="GO" id="GO:0015232">
    <property type="term" value="F:heme transmembrane transporter activity"/>
    <property type="evidence" value="ECO:0007669"/>
    <property type="project" value="TreeGrafter"/>
</dbReference>
<accession>A0AAD5PIR5</accession>
<comment type="caution">
    <text evidence="6">The sequence shown here is derived from an EMBL/GenBank/DDBJ whole genome shotgun (WGS) entry which is preliminary data.</text>
</comment>
<evidence type="ECO:0000256" key="5">
    <source>
        <dbReference type="SAM" id="Phobius"/>
    </source>
</evidence>
<gene>
    <name evidence="6" type="ORF">BDA99DRAFT_498285</name>
</gene>
<dbReference type="PANTHER" id="PTHR10924:SF4">
    <property type="entry name" value="GH15861P"/>
    <property type="match status" value="1"/>
</dbReference>
<dbReference type="InterPro" id="IPR011701">
    <property type="entry name" value="MFS"/>
</dbReference>
<dbReference type="InterPro" id="IPR036259">
    <property type="entry name" value="MFS_trans_sf"/>
</dbReference>
<evidence type="ECO:0000256" key="2">
    <source>
        <dbReference type="ARBA" id="ARBA00022692"/>
    </source>
</evidence>
<feature type="transmembrane region" description="Helical" evidence="5">
    <location>
        <begin position="322"/>
        <end position="344"/>
    </location>
</feature>
<feature type="transmembrane region" description="Helical" evidence="5">
    <location>
        <begin position="384"/>
        <end position="403"/>
    </location>
</feature>
<name>A0AAD5PIR5_9FUNG</name>
<dbReference type="GO" id="GO:0020037">
    <property type="term" value="F:heme binding"/>
    <property type="evidence" value="ECO:0007669"/>
    <property type="project" value="TreeGrafter"/>
</dbReference>
<feature type="transmembrane region" description="Helical" evidence="5">
    <location>
        <begin position="415"/>
        <end position="435"/>
    </location>
</feature>
<evidence type="ECO:0000256" key="3">
    <source>
        <dbReference type="ARBA" id="ARBA00022989"/>
    </source>
</evidence>
<dbReference type="Gene3D" id="1.20.1250.20">
    <property type="entry name" value="MFS general substrate transporter like domains"/>
    <property type="match status" value="1"/>
</dbReference>
<sequence>MTTLSAERRGATESDPLLSNIHHSNISHNTNDNDSKWWCWFVLFAFSLLSFSSALMWDTFAPCLYIFADYYFDGQVTTATINAINAMSLIYMLIYPLAVQPTLRFFEDKKDVPGSGLKRGILIGAFLNMLGGAIRWCGGAQDRYFVLLLGQTVAAVAQVFMLSIPPRLAGTWFPENQVNLSTSIGVSSNNLGVAAGSIWAPLAIQAATMTKDIPRLLFWQFLLCALALVLVYVSFSRRPGNHKTVSKNNGNTLTTTTTTATLAATSSKINAYDQAKVLWGHRSFFHMLFSYGVLNGGQCALVTLIAQILLPSFQNQADEGYVGWIGFMMLLAGIPASWMVGVYLDKTYQYRVTCNVLSILGSLSVAGIYIAIEFQCLPAVTFNCIIFGLASSAIIPAVFQYASELYYPIDENIPAGYLCTASNVSGVLLAAIMGWTENNRTEFTMRLPVLGLVLITFISNISMFRVKGPLKRHLESSSSQ</sequence>
<dbReference type="InterPro" id="IPR049680">
    <property type="entry name" value="FLVCR1-2_SLC49-like"/>
</dbReference>
<comment type="subcellular location">
    <subcellularLocation>
        <location evidence="1">Membrane</location>
        <topology evidence="1">Multi-pass membrane protein</topology>
    </subcellularLocation>
</comment>
<keyword evidence="3 5" id="KW-1133">Transmembrane helix</keyword>
<feature type="transmembrane region" description="Helical" evidence="5">
    <location>
        <begin position="144"/>
        <end position="164"/>
    </location>
</feature>
<dbReference type="Pfam" id="PF07690">
    <property type="entry name" value="MFS_1"/>
    <property type="match status" value="1"/>
</dbReference>
<dbReference type="PANTHER" id="PTHR10924">
    <property type="entry name" value="MAJOR FACILITATOR SUPERFAMILY PROTEIN-RELATED"/>
    <property type="match status" value="1"/>
</dbReference>
<protein>
    <submittedName>
        <fullName evidence="6">Major facilitator superfamily domain-containing protein</fullName>
    </submittedName>
</protein>
<dbReference type="AlphaFoldDB" id="A0AAD5PIR5"/>
<evidence type="ECO:0000313" key="6">
    <source>
        <dbReference type="EMBL" id="KAI9274702.1"/>
    </source>
</evidence>
<feature type="transmembrane region" description="Helical" evidence="5">
    <location>
        <begin position="40"/>
        <end position="67"/>
    </location>
</feature>
<feature type="transmembrane region" description="Helical" evidence="5">
    <location>
        <begin position="216"/>
        <end position="235"/>
    </location>
</feature>
<organism evidence="6 7">
    <name type="scientific">Phascolomyces articulosus</name>
    <dbReference type="NCBI Taxonomy" id="60185"/>
    <lineage>
        <taxon>Eukaryota</taxon>
        <taxon>Fungi</taxon>
        <taxon>Fungi incertae sedis</taxon>
        <taxon>Mucoromycota</taxon>
        <taxon>Mucoromycotina</taxon>
        <taxon>Mucoromycetes</taxon>
        <taxon>Mucorales</taxon>
        <taxon>Lichtheimiaceae</taxon>
        <taxon>Phascolomyces</taxon>
    </lineage>
</organism>